<sequence>MFTFNRGSWEDGSPLPEWEGNEDLDSYLERIGYTQARHQFGHEHGGQLEIYESSRGNSFYASVCPSGTTCYEVFLPDFPSFMIFMRDYGTVFASEASNVSTQQILELLEKLFQAQHGHSAHGFCHECDPAAWKAREQRLKSQ</sequence>
<dbReference type="AlphaFoldDB" id="A0A6I2L374"/>
<reference evidence="1 2" key="1">
    <citation type="submission" date="2019-11" db="EMBL/GenBank/DDBJ databases">
        <title>Novel species isolated from a subtropical stream in China.</title>
        <authorList>
            <person name="Lu H."/>
        </authorList>
    </citation>
    <scope>NUCLEOTIDE SEQUENCE [LARGE SCALE GENOMIC DNA]</scope>
    <source>
        <strain evidence="1 2">FT80W</strain>
    </source>
</reference>
<organism evidence="1 2">
    <name type="scientific">Duganella guangzhouensis</name>
    <dbReference type="NCBI Taxonomy" id="2666084"/>
    <lineage>
        <taxon>Bacteria</taxon>
        <taxon>Pseudomonadati</taxon>
        <taxon>Pseudomonadota</taxon>
        <taxon>Betaproteobacteria</taxon>
        <taxon>Burkholderiales</taxon>
        <taxon>Oxalobacteraceae</taxon>
        <taxon>Telluria group</taxon>
        <taxon>Duganella</taxon>
    </lineage>
</organism>
<name>A0A6I2L374_9BURK</name>
<accession>A0A6I2L374</accession>
<evidence type="ECO:0000313" key="2">
    <source>
        <dbReference type="Proteomes" id="UP000433309"/>
    </source>
</evidence>
<comment type="caution">
    <text evidence="1">The sequence shown here is derived from an EMBL/GenBank/DDBJ whole genome shotgun (WGS) entry which is preliminary data.</text>
</comment>
<evidence type="ECO:0000313" key="1">
    <source>
        <dbReference type="EMBL" id="MRW91036.1"/>
    </source>
</evidence>
<protein>
    <submittedName>
        <fullName evidence="1">Uncharacterized protein</fullName>
    </submittedName>
</protein>
<keyword evidence="2" id="KW-1185">Reference proteome</keyword>
<gene>
    <name evidence="1" type="ORF">GJ699_13655</name>
</gene>
<dbReference type="Proteomes" id="UP000433309">
    <property type="component" value="Unassembled WGS sequence"/>
</dbReference>
<dbReference type="RefSeq" id="WP_154377040.1">
    <property type="nucleotide sequence ID" value="NZ_WKJK01000006.1"/>
</dbReference>
<dbReference type="EMBL" id="WKJK01000006">
    <property type="protein sequence ID" value="MRW91036.1"/>
    <property type="molecule type" value="Genomic_DNA"/>
</dbReference>
<proteinExistence type="predicted"/>